<evidence type="ECO:0000313" key="2">
    <source>
        <dbReference type="EMBL" id="TVX94204.1"/>
    </source>
</evidence>
<dbReference type="Proteomes" id="UP000318102">
    <property type="component" value="Unassembled WGS sequence"/>
</dbReference>
<evidence type="ECO:0000256" key="1">
    <source>
        <dbReference type="SAM" id="SignalP"/>
    </source>
</evidence>
<name>A0A559J2U1_9BACL</name>
<protein>
    <recommendedName>
        <fullName evidence="4">Fibronectin type-III domain-containing protein</fullName>
    </recommendedName>
</protein>
<sequence length="145" mass="16443">MKKKFSMLSLVFVLCFMVFGQVASANTTVATWNTNLYPGESIQTASFYVTGNYINVTFEAQHYYSSSNAKKIPDVNYTLYKKGATPAQDKKVGSSYSFHWYQLESHEPHHTTFRNLEPNQTYYLVVAKRTTALDDGAHVKGKVSF</sequence>
<organism evidence="2 3">
    <name type="scientific">Paenibacillus agilis</name>
    <dbReference type="NCBI Taxonomy" id="3020863"/>
    <lineage>
        <taxon>Bacteria</taxon>
        <taxon>Bacillati</taxon>
        <taxon>Bacillota</taxon>
        <taxon>Bacilli</taxon>
        <taxon>Bacillales</taxon>
        <taxon>Paenibacillaceae</taxon>
        <taxon>Paenibacillus</taxon>
    </lineage>
</organism>
<dbReference type="EMBL" id="VNJK01000001">
    <property type="protein sequence ID" value="TVX94204.1"/>
    <property type="molecule type" value="Genomic_DNA"/>
</dbReference>
<evidence type="ECO:0008006" key="4">
    <source>
        <dbReference type="Google" id="ProtNLM"/>
    </source>
</evidence>
<keyword evidence="3" id="KW-1185">Reference proteome</keyword>
<gene>
    <name evidence="2" type="ORF">FPZ44_14770</name>
</gene>
<comment type="caution">
    <text evidence="2">The sequence shown here is derived from an EMBL/GenBank/DDBJ whole genome shotgun (WGS) entry which is preliminary data.</text>
</comment>
<dbReference type="AlphaFoldDB" id="A0A559J2U1"/>
<proteinExistence type="predicted"/>
<keyword evidence="1" id="KW-0732">Signal</keyword>
<reference evidence="2 3" key="1">
    <citation type="submission" date="2019-07" db="EMBL/GenBank/DDBJ databases">
        <authorList>
            <person name="Kim J."/>
        </authorList>
    </citation>
    <scope>NUCLEOTIDE SEQUENCE [LARGE SCALE GENOMIC DNA]</scope>
    <source>
        <strain evidence="2 3">N4</strain>
    </source>
</reference>
<dbReference type="RefSeq" id="WP_144991315.1">
    <property type="nucleotide sequence ID" value="NZ_VNJK01000001.1"/>
</dbReference>
<evidence type="ECO:0000313" key="3">
    <source>
        <dbReference type="Proteomes" id="UP000318102"/>
    </source>
</evidence>
<feature type="signal peptide" evidence="1">
    <location>
        <begin position="1"/>
        <end position="25"/>
    </location>
</feature>
<feature type="chain" id="PRO_5021853759" description="Fibronectin type-III domain-containing protein" evidence="1">
    <location>
        <begin position="26"/>
        <end position="145"/>
    </location>
</feature>
<accession>A0A559J2U1</accession>